<dbReference type="EMBL" id="GG704577">
    <property type="protein sequence ID" value="EEX02713.1"/>
    <property type="molecule type" value="Genomic_DNA"/>
</dbReference>
<dbReference type="AlphaFoldDB" id="D0CDS4"/>
<dbReference type="GO" id="GO:0016705">
    <property type="term" value="F:oxidoreductase activity, acting on paired donors, with incorporation or reduction of molecular oxygen"/>
    <property type="evidence" value="ECO:0007669"/>
    <property type="project" value="UniProtKB-UniRule"/>
</dbReference>
<gene>
    <name evidence="1" type="primary">trhO</name>
    <name evidence="3" type="ORF">HMPREF0010_02904</name>
</gene>
<dbReference type="SUPFAM" id="SSF52821">
    <property type="entry name" value="Rhodanese/Cell cycle control phosphatase"/>
    <property type="match status" value="1"/>
</dbReference>
<keyword evidence="1" id="KW-0819">tRNA processing</keyword>
<evidence type="ECO:0000313" key="3">
    <source>
        <dbReference type="EMBL" id="EEX02713.1"/>
    </source>
</evidence>
<evidence type="ECO:0000259" key="2">
    <source>
        <dbReference type="PROSITE" id="PS50206"/>
    </source>
</evidence>
<comment type="function">
    <text evidence="1">Catalyzes oxygen-dependent 5-hydroxyuridine (ho5U) modification at position 34 in tRNAs.</text>
</comment>
<dbReference type="BioCyc" id="ABAU575584-HMP:GM69-2959-MONOMER"/>
<dbReference type="SMART" id="SM00450">
    <property type="entry name" value="RHOD"/>
    <property type="match status" value="1"/>
</dbReference>
<dbReference type="PANTHER" id="PTHR43268:SF3">
    <property type="entry name" value="RHODANESE-LIKE DOMAIN-CONTAINING PROTEIN 7-RELATED"/>
    <property type="match status" value="1"/>
</dbReference>
<sequence>MEFSMNATVEQLAPVEQQATAGWVVAALYQFKEVQDPADLQQRLLDLVKTINLCGTLIVAGEGINGTVAGDREAIDTIHQFLLNEGFNAMEYKESHSSDKPFRKMKIKLKKEIVTLGVEVKPRDLVGHYLDPKEWNELIARDDVILIDTRNDYEYKAGTFKGAIDPKTETFREFPEYVKKELEQHKDKKIAMFCTGGIRCEKSTSLLLQEGFKEVYHLKGGILKYLEETPPDESLWEGECFVFDGRTAVTHGVEEGANIKCHACGWPLTPEESALPSYEHGVSCLYCIDKTTEKQKAGFRMRQSQIAAAKRKRL</sequence>
<evidence type="ECO:0000313" key="4">
    <source>
        <dbReference type="Proteomes" id="UP000005740"/>
    </source>
</evidence>
<dbReference type="GO" id="GO:0006400">
    <property type="term" value="P:tRNA modification"/>
    <property type="evidence" value="ECO:0007669"/>
    <property type="project" value="UniProtKB-UniRule"/>
</dbReference>
<proteinExistence type="inferred from homology"/>
<dbReference type="Proteomes" id="UP000005740">
    <property type="component" value="Unassembled WGS sequence"/>
</dbReference>
<comment type="similarity">
    <text evidence="1">Belongs to the TrhO family.</text>
</comment>
<protein>
    <recommendedName>
        <fullName evidence="1">tRNA uridine(34) hydroxylase</fullName>
        <ecNumber evidence="1">1.14.-.-</ecNumber>
    </recommendedName>
    <alternativeName>
        <fullName evidence="1">tRNA hydroxylation protein O</fullName>
    </alternativeName>
</protein>
<dbReference type="Gene3D" id="3.30.70.100">
    <property type="match status" value="1"/>
</dbReference>
<keyword evidence="1" id="KW-0560">Oxidoreductase</keyword>
<dbReference type="InterPro" id="IPR001763">
    <property type="entry name" value="Rhodanese-like_dom"/>
</dbReference>
<dbReference type="Gene3D" id="3.40.250.10">
    <property type="entry name" value="Rhodanese-like domain"/>
    <property type="match status" value="1"/>
</dbReference>
<dbReference type="PROSITE" id="PS50206">
    <property type="entry name" value="RHODANESE_3"/>
    <property type="match status" value="1"/>
</dbReference>
<dbReference type="Pfam" id="PF00581">
    <property type="entry name" value="Rhodanese"/>
    <property type="match status" value="1"/>
</dbReference>
<organism evidence="3 4">
    <name type="scientific">Acinetobacter baumannii (strain ATCC 19606 / DSM 30007 / JCM 6841 / CCUG 19606 / CIP 70.34 / NBRC 109757 / NCIMB 12457 / NCTC 12156 / 81)</name>
    <dbReference type="NCBI Taxonomy" id="575584"/>
    <lineage>
        <taxon>Bacteria</taxon>
        <taxon>Pseudomonadati</taxon>
        <taxon>Pseudomonadota</taxon>
        <taxon>Gammaproteobacteria</taxon>
        <taxon>Moraxellales</taxon>
        <taxon>Moraxellaceae</taxon>
        <taxon>Acinetobacter</taxon>
        <taxon>Acinetobacter calcoaceticus/baumannii complex</taxon>
    </lineage>
</organism>
<name>D0CDS4_ACIB2</name>
<dbReference type="NCBIfam" id="NF001136">
    <property type="entry name" value="PRK00142.1-4"/>
    <property type="match status" value="1"/>
</dbReference>
<reference evidence="4" key="1">
    <citation type="journal article" date="2012" name="PLoS ONE">
        <title>The success of Acinetobacter species; genetic, metabolic and virulence attributes.</title>
        <authorList>
            <person name="Peleg A.Y."/>
            <person name="de Breij A."/>
            <person name="Adams M.D."/>
            <person name="Cerqueira G.M."/>
            <person name="Mocali S."/>
            <person name="Galardini M."/>
            <person name="Nibbering P.H."/>
            <person name="Earl A.M."/>
            <person name="Ward D.V."/>
            <person name="Paterson D.L."/>
            <person name="Seifert H."/>
            <person name="Dijkshoorn L."/>
        </authorList>
    </citation>
    <scope>NUCLEOTIDE SEQUENCE [LARGE SCALE GENOMIC DNA]</scope>
    <source>
        <strain evidence="4">ATCC 19606 / DSM 30007 / JCM 6841 / CCUG 19606 / CIP 70.34 / NBRC 109757 / NCIMB 12457 / NCTC 12156 / 81</strain>
    </source>
</reference>
<evidence type="ECO:0000256" key="1">
    <source>
        <dbReference type="HAMAP-Rule" id="MF_00469"/>
    </source>
</evidence>
<dbReference type="PANTHER" id="PTHR43268">
    <property type="entry name" value="THIOSULFATE SULFURTRANSFERASE/RHODANESE-LIKE DOMAIN-CONTAINING PROTEIN 2"/>
    <property type="match status" value="1"/>
</dbReference>
<dbReference type="CDD" id="cd01518">
    <property type="entry name" value="RHOD_YceA"/>
    <property type="match status" value="1"/>
</dbReference>
<dbReference type="InterPro" id="IPR020936">
    <property type="entry name" value="TrhO"/>
</dbReference>
<dbReference type="Pfam" id="PF17773">
    <property type="entry name" value="UPF0176_N"/>
    <property type="match status" value="1"/>
</dbReference>
<accession>D0CDS4</accession>
<dbReference type="EC" id="1.14.-.-" evidence="1"/>
<comment type="catalytic activity">
    <reaction evidence="1">
        <text>uridine(34) in tRNA + AH2 + O2 = 5-hydroxyuridine(34) in tRNA + A + H2O</text>
        <dbReference type="Rhea" id="RHEA:64224"/>
        <dbReference type="Rhea" id="RHEA-COMP:11727"/>
        <dbReference type="Rhea" id="RHEA-COMP:13381"/>
        <dbReference type="ChEBI" id="CHEBI:13193"/>
        <dbReference type="ChEBI" id="CHEBI:15377"/>
        <dbReference type="ChEBI" id="CHEBI:15379"/>
        <dbReference type="ChEBI" id="CHEBI:17499"/>
        <dbReference type="ChEBI" id="CHEBI:65315"/>
        <dbReference type="ChEBI" id="CHEBI:136877"/>
    </reaction>
</comment>
<feature type="domain" description="Rhodanese" evidence="2">
    <location>
        <begin position="140"/>
        <end position="234"/>
    </location>
</feature>
<dbReference type="SMR" id="D0CDS4"/>
<dbReference type="InterPro" id="IPR036873">
    <property type="entry name" value="Rhodanese-like_dom_sf"/>
</dbReference>
<dbReference type="InterPro" id="IPR040503">
    <property type="entry name" value="TRHO_N"/>
</dbReference>
<dbReference type="HAMAP" id="MF_00469">
    <property type="entry name" value="TrhO"/>
    <property type="match status" value="1"/>
</dbReference>